<keyword evidence="12" id="KW-0902">Two-component regulatory system</keyword>
<feature type="transmembrane region" description="Helical" evidence="17">
    <location>
        <begin position="316"/>
        <end position="342"/>
    </location>
</feature>
<reference evidence="21 22" key="1">
    <citation type="submission" date="2018-06" db="EMBL/GenBank/DDBJ databases">
        <title>Genomic Encyclopedia of Type Strains, Phase IV (KMG-IV): sequencing the most valuable type-strain genomes for metagenomic binning, comparative biology and taxonomic classification.</title>
        <authorList>
            <person name="Goeker M."/>
        </authorList>
    </citation>
    <scope>NUCLEOTIDE SEQUENCE [LARGE SCALE GENOMIC DNA]</scope>
    <source>
        <strain evidence="21 22">DSM 24875</strain>
    </source>
</reference>
<evidence type="ECO:0000256" key="13">
    <source>
        <dbReference type="ARBA" id="ARBA00023136"/>
    </source>
</evidence>
<dbReference type="InterPro" id="IPR011006">
    <property type="entry name" value="CheY-like_superfamily"/>
</dbReference>
<dbReference type="InterPro" id="IPR008207">
    <property type="entry name" value="Sig_transdc_His_kin_Hpt_dom"/>
</dbReference>
<evidence type="ECO:0000256" key="6">
    <source>
        <dbReference type="ARBA" id="ARBA00022553"/>
    </source>
</evidence>
<evidence type="ECO:0000256" key="10">
    <source>
        <dbReference type="ARBA" id="ARBA00022840"/>
    </source>
</evidence>
<dbReference type="SUPFAM" id="SSF47226">
    <property type="entry name" value="Histidine-containing phosphotransfer domain, HPT domain"/>
    <property type="match status" value="1"/>
</dbReference>
<dbReference type="CDD" id="cd12914">
    <property type="entry name" value="PDC1_DGC_like"/>
    <property type="match status" value="1"/>
</dbReference>
<dbReference type="InterPro" id="IPR036097">
    <property type="entry name" value="HisK_dim/P_sf"/>
</dbReference>
<keyword evidence="9 21" id="KW-0418">Kinase</keyword>
<dbReference type="Gene3D" id="1.10.287.130">
    <property type="match status" value="1"/>
</dbReference>
<dbReference type="Pfam" id="PF00072">
    <property type="entry name" value="Response_reg"/>
    <property type="match status" value="1"/>
</dbReference>
<evidence type="ECO:0000256" key="1">
    <source>
        <dbReference type="ARBA" id="ARBA00000085"/>
    </source>
</evidence>
<dbReference type="CDD" id="cd12915">
    <property type="entry name" value="PDC2_DGC_like"/>
    <property type="match status" value="1"/>
</dbReference>
<dbReference type="InterPro" id="IPR004358">
    <property type="entry name" value="Sig_transdc_His_kin-like_C"/>
</dbReference>
<dbReference type="InterPro" id="IPR035965">
    <property type="entry name" value="PAS-like_dom_sf"/>
</dbReference>
<feature type="domain" description="Response regulatory" evidence="19">
    <location>
        <begin position="870"/>
        <end position="987"/>
    </location>
</feature>
<keyword evidence="10" id="KW-0067">ATP-binding</keyword>
<gene>
    <name evidence="21" type="ORF">DFR50_10649</name>
</gene>
<keyword evidence="7" id="KW-0808">Transferase</keyword>
<dbReference type="PROSITE" id="PS50894">
    <property type="entry name" value="HPT"/>
    <property type="match status" value="1"/>
</dbReference>
<dbReference type="GO" id="GO:0000155">
    <property type="term" value="F:phosphorelay sensor kinase activity"/>
    <property type="evidence" value="ECO:0007669"/>
    <property type="project" value="InterPro"/>
</dbReference>
<evidence type="ECO:0000256" key="16">
    <source>
        <dbReference type="SAM" id="MobiDB-lite"/>
    </source>
</evidence>
<dbReference type="OrthoDB" id="9791542at2"/>
<dbReference type="Gene3D" id="3.40.50.2300">
    <property type="match status" value="1"/>
</dbReference>
<dbReference type="CDD" id="cd16922">
    <property type="entry name" value="HATPase_EvgS-ArcB-TorS-like"/>
    <property type="match status" value="1"/>
</dbReference>
<evidence type="ECO:0000256" key="12">
    <source>
        <dbReference type="ARBA" id="ARBA00023012"/>
    </source>
</evidence>
<dbReference type="SMART" id="SM00388">
    <property type="entry name" value="HisKA"/>
    <property type="match status" value="1"/>
</dbReference>
<dbReference type="SUPFAM" id="SSF47384">
    <property type="entry name" value="Homodimeric domain of signal transducing histidine kinase"/>
    <property type="match status" value="1"/>
</dbReference>
<feature type="modified residue" description="Phosphohistidine" evidence="14">
    <location>
        <position position="1053"/>
    </location>
</feature>
<accession>A0A366FNE4</accession>
<evidence type="ECO:0000256" key="14">
    <source>
        <dbReference type="PROSITE-ProRule" id="PRU00110"/>
    </source>
</evidence>
<dbReference type="SMART" id="SM00387">
    <property type="entry name" value="HATPase_c"/>
    <property type="match status" value="1"/>
</dbReference>
<comment type="caution">
    <text evidence="21">The sequence shown here is derived from an EMBL/GenBank/DDBJ whole genome shotgun (WGS) entry which is preliminary data.</text>
</comment>
<evidence type="ECO:0000256" key="5">
    <source>
        <dbReference type="ARBA" id="ARBA00022519"/>
    </source>
</evidence>
<feature type="transmembrane region" description="Helical" evidence="17">
    <location>
        <begin position="47"/>
        <end position="68"/>
    </location>
</feature>
<dbReference type="InterPro" id="IPR003594">
    <property type="entry name" value="HATPase_dom"/>
</dbReference>
<dbReference type="Pfam" id="PF02518">
    <property type="entry name" value="HATPase_c"/>
    <property type="match status" value="1"/>
</dbReference>
<evidence type="ECO:0000256" key="2">
    <source>
        <dbReference type="ARBA" id="ARBA00004429"/>
    </source>
</evidence>
<dbReference type="SUPFAM" id="SSF55785">
    <property type="entry name" value="PYP-like sensor domain (PAS domain)"/>
    <property type="match status" value="2"/>
</dbReference>
<protein>
    <recommendedName>
        <fullName evidence="3">histidine kinase</fullName>
        <ecNumber evidence="3">2.7.13.3</ecNumber>
    </recommendedName>
</protein>
<feature type="region of interest" description="Disordered" evidence="16">
    <location>
        <begin position="1"/>
        <end position="26"/>
    </location>
</feature>
<dbReference type="Pfam" id="PF12860">
    <property type="entry name" value="PAS_7"/>
    <property type="match status" value="2"/>
</dbReference>
<dbReference type="InterPro" id="IPR005467">
    <property type="entry name" value="His_kinase_dom"/>
</dbReference>
<dbReference type="InterPro" id="IPR003661">
    <property type="entry name" value="HisK_dim/P_dom"/>
</dbReference>
<proteinExistence type="predicted"/>
<keyword evidence="10" id="KW-0547">Nucleotide-binding</keyword>
<dbReference type="SUPFAM" id="SSF52172">
    <property type="entry name" value="CheY-like"/>
    <property type="match status" value="1"/>
</dbReference>
<dbReference type="Gene3D" id="3.30.450.20">
    <property type="entry name" value="PAS domain"/>
    <property type="match status" value="4"/>
</dbReference>
<dbReference type="PANTHER" id="PTHR43047">
    <property type="entry name" value="TWO-COMPONENT HISTIDINE PROTEIN KINASE"/>
    <property type="match status" value="1"/>
</dbReference>
<evidence type="ECO:0000259" key="20">
    <source>
        <dbReference type="PROSITE" id="PS50894"/>
    </source>
</evidence>
<keyword evidence="13 17" id="KW-0472">Membrane</keyword>
<evidence type="ECO:0000256" key="11">
    <source>
        <dbReference type="ARBA" id="ARBA00022989"/>
    </source>
</evidence>
<dbReference type="Proteomes" id="UP000253529">
    <property type="component" value="Unassembled WGS sequence"/>
</dbReference>
<keyword evidence="22" id="KW-1185">Reference proteome</keyword>
<name>A0A366FNE4_9HYPH</name>
<evidence type="ECO:0000256" key="4">
    <source>
        <dbReference type="ARBA" id="ARBA00022475"/>
    </source>
</evidence>
<dbReference type="PANTHER" id="PTHR43047:SF64">
    <property type="entry name" value="HISTIDINE KINASE CONTAINING CHEY-HOMOLOGOUS RECEIVER DOMAIN AND PAS DOMAIN-RELATED"/>
    <property type="match status" value="1"/>
</dbReference>
<feature type="domain" description="HPt" evidence="20">
    <location>
        <begin position="1014"/>
        <end position="1109"/>
    </location>
</feature>
<dbReference type="Pfam" id="PF01627">
    <property type="entry name" value="Hpt"/>
    <property type="match status" value="1"/>
</dbReference>
<evidence type="ECO:0000259" key="18">
    <source>
        <dbReference type="PROSITE" id="PS50109"/>
    </source>
</evidence>
<dbReference type="SMART" id="SM00448">
    <property type="entry name" value="REC"/>
    <property type="match status" value="1"/>
</dbReference>
<keyword evidence="5" id="KW-0997">Cell inner membrane</keyword>
<dbReference type="Gene3D" id="1.20.120.160">
    <property type="entry name" value="HPT domain"/>
    <property type="match status" value="1"/>
</dbReference>
<evidence type="ECO:0000256" key="3">
    <source>
        <dbReference type="ARBA" id="ARBA00012438"/>
    </source>
</evidence>
<dbReference type="SUPFAM" id="SSF55874">
    <property type="entry name" value="ATPase domain of HSP90 chaperone/DNA topoisomerase II/histidine kinase"/>
    <property type="match status" value="1"/>
</dbReference>
<dbReference type="CDD" id="cd17546">
    <property type="entry name" value="REC_hyHK_CKI1_RcsC-like"/>
    <property type="match status" value="1"/>
</dbReference>
<keyword evidence="11 17" id="KW-1133">Transmembrane helix</keyword>
<keyword evidence="6 15" id="KW-0597">Phosphoprotein</keyword>
<dbReference type="PROSITE" id="PS50110">
    <property type="entry name" value="RESPONSE_REGULATORY"/>
    <property type="match status" value="1"/>
</dbReference>
<dbReference type="PROSITE" id="PS50109">
    <property type="entry name" value="HIS_KIN"/>
    <property type="match status" value="1"/>
</dbReference>
<feature type="modified residue" description="4-aspartylphosphate" evidence="15">
    <location>
        <position position="919"/>
    </location>
</feature>
<evidence type="ECO:0000259" key="19">
    <source>
        <dbReference type="PROSITE" id="PS50110"/>
    </source>
</evidence>
<dbReference type="InterPro" id="IPR036890">
    <property type="entry name" value="HATPase_C_sf"/>
</dbReference>
<dbReference type="GO" id="GO:0005886">
    <property type="term" value="C:plasma membrane"/>
    <property type="evidence" value="ECO:0007669"/>
    <property type="project" value="UniProtKB-SubCell"/>
</dbReference>
<dbReference type="Pfam" id="PF00512">
    <property type="entry name" value="HisKA"/>
    <property type="match status" value="1"/>
</dbReference>
<dbReference type="FunFam" id="3.30.565.10:FF:000010">
    <property type="entry name" value="Sensor histidine kinase RcsC"/>
    <property type="match status" value="1"/>
</dbReference>
<evidence type="ECO:0000313" key="21">
    <source>
        <dbReference type="EMBL" id="RBP16087.1"/>
    </source>
</evidence>
<dbReference type="InterPro" id="IPR001789">
    <property type="entry name" value="Sig_transdc_resp-reg_receiver"/>
</dbReference>
<dbReference type="AlphaFoldDB" id="A0A366FNE4"/>
<dbReference type="EC" id="2.7.13.3" evidence="3"/>
<comment type="catalytic activity">
    <reaction evidence="1">
        <text>ATP + protein L-histidine = ADP + protein N-phospho-L-histidine.</text>
        <dbReference type="EC" id="2.7.13.3"/>
    </reaction>
</comment>
<organism evidence="21 22">
    <name type="scientific">Roseiarcus fermentans</name>
    <dbReference type="NCBI Taxonomy" id="1473586"/>
    <lineage>
        <taxon>Bacteria</taxon>
        <taxon>Pseudomonadati</taxon>
        <taxon>Pseudomonadota</taxon>
        <taxon>Alphaproteobacteria</taxon>
        <taxon>Hyphomicrobiales</taxon>
        <taxon>Roseiarcaceae</taxon>
        <taxon>Roseiarcus</taxon>
    </lineage>
</organism>
<dbReference type="Gene3D" id="3.30.565.10">
    <property type="entry name" value="Histidine kinase-like ATPase, C-terminal domain"/>
    <property type="match status" value="1"/>
</dbReference>
<feature type="domain" description="Histidine kinase" evidence="18">
    <location>
        <begin position="626"/>
        <end position="848"/>
    </location>
</feature>
<evidence type="ECO:0000313" key="22">
    <source>
        <dbReference type="Proteomes" id="UP000253529"/>
    </source>
</evidence>
<keyword evidence="8 17" id="KW-0812">Transmembrane</keyword>
<dbReference type="EMBL" id="QNRK01000006">
    <property type="protein sequence ID" value="RBP16087.1"/>
    <property type="molecule type" value="Genomic_DNA"/>
</dbReference>
<sequence>MEADVCDPDPAPGLGAGTSRHPAPRDAERSAARFVAQLVKTWRETRWIAAFGLALVVVVWVAVGVLIVKARSDAISDNFKEEYTSAAVFAEQATRTIRLLDSVMQLVAHELAKSPTPGRLKELVDEKVIPLDTLVLWSFIGADGRTVGSSLGPDPKHTDLSDREHIRVQLDRRVDGLFIGKPVLGRVSGKWSIQLTRRVEDSSAGTLGVLVASIDPHYFERFWNKVGGSRQDVDELIGLDGVLRARSADVEAALTSHERRDALVEETEGKRSGFLEVKDGEGRTWLTAYVRLEELPLIVTAGVAARTALAEGWPAVVAYASFGTAITLLIAGFSVMLVRLAARLRERTRQARLAERRLSLAIETIPQGFALFDPDDRLIVFNQAYLQIYATTAGVIRPGVSFEQLLRAGLERGQFVEARGNEEAWLSARIDGHRNPAAALEQLTDTGRWLRIEERKTSDGSVVGLQSDITELKRRTFELSRQTSLLQTTLQNMGEGVAVYDRARMLIAWNGLCADLLQAPPELFQEGVPFERVLRFQAERGDFGAVDIDADLARRVEAFHSEKPWTAERRRKDGRAIEIRHYPMPDGGAVFLYRDITERSDTEARLNVALRKAEEASKAKSEFLAMISHEIRTPMNAIIGMSALLTERDLGPTEMRFAETIAEAGEKLLVIIDDLLDFSRLEAGKLSVEARPFDIRRVVASAIEILRGQPNAGALSLTACIDDSVPAVLVGDGGRISQILLNLLGNAVKYTGHGGATVRVQCRNEPGAEATTLRCEIEDTGPGIAPALQERLFLPFERGPTVDGKAISGAGLGLAICRQLVDLMEGRMGLVSTPGKGSTFWFEISLHAPQEEQPRREAPSTRAPKKRRLHVLVAEDIEANRTVIGAMLQTLGHAAHMVEDGEQAIAAALAGDYDVILMDIQMPRVNGLAAIRAIRGHDGRARRVPIVAVTAFAQQSDRKEAMNAGADDYLTKPVRKTELQAALEAVTGTIAPTDGARAPAVDESVLAELREDLGDDSFARLLGRCVEDIQERLGKLEAAAAANDGKQIRALAHQLKGLLAQFGAAEAAAAASTAETGDDGAMAQNLATLRAAAEAALARFQELRGAASG</sequence>
<evidence type="ECO:0000256" key="7">
    <source>
        <dbReference type="ARBA" id="ARBA00022679"/>
    </source>
</evidence>
<evidence type="ECO:0000256" key="9">
    <source>
        <dbReference type="ARBA" id="ARBA00022777"/>
    </source>
</evidence>
<dbReference type="CDD" id="cd00082">
    <property type="entry name" value="HisKA"/>
    <property type="match status" value="1"/>
</dbReference>
<evidence type="ECO:0000256" key="17">
    <source>
        <dbReference type="SAM" id="Phobius"/>
    </source>
</evidence>
<dbReference type="InterPro" id="IPR036641">
    <property type="entry name" value="HPT_dom_sf"/>
</dbReference>
<keyword evidence="4" id="KW-1003">Cell membrane</keyword>
<dbReference type="PRINTS" id="PR00344">
    <property type="entry name" value="BCTRLSENSOR"/>
</dbReference>
<evidence type="ECO:0000256" key="8">
    <source>
        <dbReference type="ARBA" id="ARBA00022692"/>
    </source>
</evidence>
<evidence type="ECO:0000256" key="15">
    <source>
        <dbReference type="PROSITE-ProRule" id="PRU00169"/>
    </source>
</evidence>
<comment type="subcellular location">
    <subcellularLocation>
        <location evidence="2">Cell inner membrane</location>
        <topology evidence="2">Multi-pass membrane protein</topology>
    </subcellularLocation>
</comment>